<sequence length="307" mass="34458">MGFLVDQIWTASKFLSGSTSKRIPYEIVHCLKTALASWTTGKKALITTALTQEKAYSFYFQGVNQDFYTLAKSITGVQFNCELVQIAFPQIYRHRPLLNVALYHELGHFLDFHHGIVNLSLLSIPGEQLPLPGINFNDMTSDERKIIATSHRREYFADIFAACYVGEAYKYFLDAFAKNHSGSWTHPATNDRLDLIDSLLSGTDNAIIDLFQQSLAKLGIRKLGINFAVPDVSTAFDNARPYAIQNEAELHGIFEAGTNYLKQVQIPTASINIWAKAVGEASTERIINGLVEKSIRNSMIVDRWETQ</sequence>
<dbReference type="Proteomes" id="UP000244128">
    <property type="component" value="Unassembled WGS sequence"/>
</dbReference>
<comment type="caution">
    <text evidence="1">The sequence shown here is derived from an EMBL/GenBank/DDBJ whole genome shotgun (WGS) entry which is preliminary data.</text>
</comment>
<accession>A0A2T5HSZ2</accession>
<proteinExistence type="predicted"/>
<evidence type="ECO:0000313" key="2">
    <source>
        <dbReference type="Proteomes" id="UP000244128"/>
    </source>
</evidence>
<name>A0A2T5HSZ2_9PROT</name>
<reference evidence="1 2" key="1">
    <citation type="submission" date="2018-04" db="EMBL/GenBank/DDBJ databases">
        <title>Active sludge and wastewater microbial communities from Klosterneuburg, Austria.</title>
        <authorList>
            <person name="Wagner M."/>
        </authorList>
    </citation>
    <scope>NUCLEOTIDE SEQUENCE [LARGE SCALE GENOMIC DNA]</scope>
    <source>
        <strain evidence="1 2">Nm49</strain>
    </source>
</reference>
<gene>
    <name evidence="1" type="ORF">C8R26_12622</name>
</gene>
<organism evidence="1 2">
    <name type="scientific">Nitrosomonas oligotropha</name>
    <dbReference type="NCBI Taxonomy" id="42354"/>
    <lineage>
        <taxon>Bacteria</taxon>
        <taxon>Pseudomonadati</taxon>
        <taxon>Pseudomonadota</taxon>
        <taxon>Betaproteobacteria</taxon>
        <taxon>Nitrosomonadales</taxon>
        <taxon>Nitrosomonadaceae</taxon>
        <taxon>Nitrosomonas</taxon>
    </lineage>
</organism>
<dbReference type="EMBL" id="QAOI01000026">
    <property type="protein sequence ID" value="PTQ74689.1"/>
    <property type="molecule type" value="Genomic_DNA"/>
</dbReference>
<dbReference type="GO" id="GO:0008237">
    <property type="term" value="F:metallopeptidase activity"/>
    <property type="evidence" value="ECO:0007669"/>
    <property type="project" value="InterPro"/>
</dbReference>
<protein>
    <submittedName>
        <fullName evidence="1">Uncharacterized protein</fullName>
    </submittedName>
</protein>
<dbReference type="InterPro" id="IPR024079">
    <property type="entry name" value="MetalloPept_cat_dom_sf"/>
</dbReference>
<dbReference type="Gene3D" id="3.40.390.10">
    <property type="entry name" value="Collagenase (Catalytic Domain)"/>
    <property type="match status" value="1"/>
</dbReference>
<dbReference type="AlphaFoldDB" id="A0A2T5HSZ2"/>
<evidence type="ECO:0000313" key="1">
    <source>
        <dbReference type="EMBL" id="PTQ74689.1"/>
    </source>
</evidence>